<dbReference type="InterPro" id="IPR035892">
    <property type="entry name" value="C2_domain_sf"/>
</dbReference>
<dbReference type="Proteomes" id="UP001153069">
    <property type="component" value="Unassembled WGS sequence"/>
</dbReference>
<feature type="region of interest" description="Disordered" evidence="2">
    <location>
        <begin position="78"/>
        <end position="119"/>
    </location>
</feature>
<dbReference type="SUPFAM" id="SSF49562">
    <property type="entry name" value="C2 domain (Calcium/lipid-binding domain, CaLB)"/>
    <property type="match status" value="1"/>
</dbReference>
<dbReference type="InterPro" id="IPR016130">
    <property type="entry name" value="Tyr_Pase_AS"/>
</dbReference>
<comment type="caution">
    <text evidence="6">The sequence shown here is derived from an EMBL/GenBank/DDBJ whole genome shotgun (WGS) entry which is preliminary data.</text>
</comment>
<name>A0A9N8HBN3_9STRA</name>
<dbReference type="OrthoDB" id="16692at2759"/>
<dbReference type="PROSITE" id="PS50056">
    <property type="entry name" value="TYR_PHOSPHATASE_2"/>
    <property type="match status" value="1"/>
</dbReference>
<feature type="compositionally biased region" description="Basic and acidic residues" evidence="2">
    <location>
        <begin position="612"/>
        <end position="629"/>
    </location>
</feature>
<dbReference type="GO" id="GO:0016314">
    <property type="term" value="F:phosphatidylinositol-3,4,5-trisphosphate 3-phosphatase activity"/>
    <property type="evidence" value="ECO:0007669"/>
    <property type="project" value="TreeGrafter"/>
</dbReference>
<evidence type="ECO:0000256" key="1">
    <source>
        <dbReference type="ARBA" id="ARBA00022801"/>
    </source>
</evidence>
<dbReference type="InterPro" id="IPR029023">
    <property type="entry name" value="Tensin_phosphatase"/>
</dbReference>
<feature type="region of interest" description="Disordered" evidence="2">
    <location>
        <begin position="543"/>
        <end position="584"/>
    </location>
</feature>
<feature type="compositionally biased region" description="Low complexity" evidence="2">
    <location>
        <begin position="97"/>
        <end position="118"/>
    </location>
</feature>
<evidence type="ECO:0000259" key="5">
    <source>
        <dbReference type="PROSITE" id="PS51182"/>
    </source>
</evidence>
<dbReference type="PROSITE" id="PS51182">
    <property type="entry name" value="C2_TENSIN"/>
    <property type="match status" value="1"/>
</dbReference>
<feature type="compositionally biased region" description="Basic and acidic residues" evidence="2">
    <location>
        <begin position="712"/>
        <end position="724"/>
    </location>
</feature>
<evidence type="ECO:0000259" key="4">
    <source>
        <dbReference type="PROSITE" id="PS51181"/>
    </source>
</evidence>
<dbReference type="AlphaFoldDB" id="A0A9N8HBN3"/>
<feature type="compositionally biased region" description="Basic and acidic residues" evidence="2">
    <location>
        <begin position="8"/>
        <end position="28"/>
    </location>
</feature>
<dbReference type="PANTHER" id="PTHR12305:SF94">
    <property type="entry name" value="PHOSPHATIDYLINOSITOL-3,4,5-TRISPHOSPHATE 3-PHOSPHATASE"/>
    <property type="match status" value="1"/>
</dbReference>
<feature type="compositionally biased region" description="Basic and acidic residues" evidence="2">
    <location>
        <begin position="648"/>
        <end position="657"/>
    </location>
</feature>
<dbReference type="PROSITE" id="PS00383">
    <property type="entry name" value="TYR_PHOSPHATASE_1"/>
    <property type="match status" value="1"/>
</dbReference>
<protein>
    <submittedName>
        <fullName evidence="6">Tyrosine-protein phosphatase auxilin</fullName>
    </submittedName>
</protein>
<evidence type="ECO:0000313" key="6">
    <source>
        <dbReference type="EMBL" id="CAB9509003.1"/>
    </source>
</evidence>
<evidence type="ECO:0000256" key="2">
    <source>
        <dbReference type="SAM" id="MobiDB-lite"/>
    </source>
</evidence>
<evidence type="ECO:0000313" key="7">
    <source>
        <dbReference type="Proteomes" id="UP001153069"/>
    </source>
</evidence>
<dbReference type="GO" id="GO:0005829">
    <property type="term" value="C:cytosol"/>
    <property type="evidence" value="ECO:0007669"/>
    <property type="project" value="TreeGrafter"/>
</dbReference>
<dbReference type="Gene3D" id="2.60.40.1110">
    <property type="match status" value="1"/>
</dbReference>
<organism evidence="6 7">
    <name type="scientific">Seminavis robusta</name>
    <dbReference type="NCBI Taxonomy" id="568900"/>
    <lineage>
        <taxon>Eukaryota</taxon>
        <taxon>Sar</taxon>
        <taxon>Stramenopiles</taxon>
        <taxon>Ochrophyta</taxon>
        <taxon>Bacillariophyta</taxon>
        <taxon>Bacillariophyceae</taxon>
        <taxon>Bacillariophycidae</taxon>
        <taxon>Naviculales</taxon>
        <taxon>Naviculaceae</taxon>
        <taxon>Seminavis</taxon>
    </lineage>
</organism>
<feature type="domain" description="Tyrosine specific protein phosphatases" evidence="3">
    <location>
        <begin position="277"/>
        <end position="346"/>
    </location>
</feature>
<feature type="domain" description="Phosphatase tensin-type" evidence="4">
    <location>
        <begin position="183"/>
        <end position="367"/>
    </location>
</feature>
<dbReference type="SMART" id="SM01326">
    <property type="entry name" value="PTEN_C2"/>
    <property type="match status" value="1"/>
</dbReference>
<proteinExistence type="predicted"/>
<evidence type="ECO:0000259" key="3">
    <source>
        <dbReference type="PROSITE" id="PS50056"/>
    </source>
</evidence>
<feature type="compositionally biased region" description="Polar residues" evidence="2">
    <location>
        <begin position="34"/>
        <end position="46"/>
    </location>
</feature>
<feature type="region of interest" description="Disordered" evidence="2">
    <location>
        <begin position="612"/>
        <end position="795"/>
    </location>
</feature>
<gene>
    <name evidence="6" type="ORF">SEMRO_370_G128480.1</name>
</gene>
<feature type="region of interest" description="Disordered" evidence="2">
    <location>
        <begin position="391"/>
        <end position="418"/>
    </location>
</feature>
<dbReference type="InterPro" id="IPR051281">
    <property type="entry name" value="Dual-spec_lipid-protein_phosph"/>
</dbReference>
<dbReference type="InterPro" id="IPR029021">
    <property type="entry name" value="Prot-tyrosine_phosphatase-like"/>
</dbReference>
<dbReference type="InterPro" id="IPR014020">
    <property type="entry name" value="Tensin_C2-dom"/>
</dbReference>
<dbReference type="EMBL" id="CAICTM010000369">
    <property type="protein sequence ID" value="CAB9509003.1"/>
    <property type="molecule type" value="Genomic_DNA"/>
</dbReference>
<dbReference type="PROSITE" id="PS51181">
    <property type="entry name" value="PPASE_TENSIN"/>
    <property type="match status" value="1"/>
</dbReference>
<keyword evidence="1" id="KW-0378">Hydrolase</keyword>
<dbReference type="SUPFAM" id="SSF52799">
    <property type="entry name" value="(Phosphotyrosine protein) phosphatases II"/>
    <property type="match status" value="1"/>
</dbReference>
<feature type="compositionally biased region" description="Polar residues" evidence="2">
    <location>
        <begin position="658"/>
        <end position="676"/>
    </location>
</feature>
<keyword evidence="7" id="KW-1185">Reference proteome</keyword>
<feature type="domain" description="C2 tensin-type" evidence="5">
    <location>
        <begin position="371"/>
        <end position="536"/>
    </location>
</feature>
<feature type="region of interest" description="Disordered" evidence="2">
    <location>
        <begin position="1"/>
        <end position="62"/>
    </location>
</feature>
<sequence>MWNAFTESARKGISDAMEKTGEALEKTGDAISKAASNPSSQRQNQRMMPRNLESMPAEEASASDIRARAAAALAKVQAKEDSGTLSSPVGNKKKKTSSVLLGASTSSTSSSMASSPGMKKLAPPPLFQNGFQNLQKGWSNVVEGAKKGVAAAQEAVEKEQSRLELMLQARDRPHYFSRELHLPLDVPALKDAEVVYVTDRIISMSHPALPSQTSQISGERKLAAVCHLLEKRHGSGNVMIWNLSEVTNYQDHANPVLERVGPVLAFSFPGSPAPPLGLWLQLLLSLEKWLQASPQNVAVVHCLTGKGRTSTVLAAFLCWMAEAGFEKTNMTMALAYIAQCKKMTVEELTIPSQRRYAQYFTNMLEGIRPSQPPLVLKRIIMSEAPHFALGPPIVRNKKKQEGDNNNNNDDGTEQVGENKDRMGCAPYLQVFQAGQLLHTVAATLNLQQQPDALPFCQVADGSISFHVEQIIQGDVLIRCRHLAHSTKQKISMFRAAFHTGYAPPNVLRFTKPQLDGACNDPRFPDDFFVDLILEPCNEKQVSEFYQQQQQEEEKRKQQQQEDQQEGEQQQQAENSRTTSKKDAVVTASTYDSMLHRDSRFWDVIAEHLKTTEEKEGNVSEEEQPKDSKASRMGPTVGKRRVFVSTPKAKTEDGKASDGQDSTKAANAQDPLLQTFSIGGELDFLPEPEKPKPKEELPPKKDSLMAALMGALEEEHHEDGPRPDTEEIVFEDDSTAGSSEPGSVPPPQPTIVALPPKEGSTSTDATKAPPAHQESTATTESMKEMENLLSNTSASDLDMDALLADDGDDDFNLEDYNVDDEDDELADLENFLNSK</sequence>
<dbReference type="PANTHER" id="PTHR12305">
    <property type="entry name" value="PHOSPHATASE WITH HOMOLOGY TO TENSIN"/>
    <property type="match status" value="1"/>
</dbReference>
<feature type="compositionally biased region" description="Basic and acidic residues" evidence="2">
    <location>
        <begin position="686"/>
        <end position="702"/>
    </location>
</feature>
<accession>A0A9N8HBN3</accession>
<dbReference type="Gene3D" id="3.90.190.10">
    <property type="entry name" value="Protein tyrosine phosphatase superfamily"/>
    <property type="match status" value="1"/>
</dbReference>
<dbReference type="InterPro" id="IPR000387">
    <property type="entry name" value="Tyr_Pase_dom"/>
</dbReference>
<dbReference type="Pfam" id="PF10409">
    <property type="entry name" value="PTEN_C2"/>
    <property type="match status" value="1"/>
</dbReference>
<reference evidence="6" key="1">
    <citation type="submission" date="2020-06" db="EMBL/GenBank/DDBJ databases">
        <authorList>
            <consortium name="Plant Systems Biology data submission"/>
        </authorList>
    </citation>
    <scope>NUCLEOTIDE SEQUENCE</scope>
    <source>
        <strain evidence="6">D6</strain>
    </source>
</reference>